<sequence length="317" mass="30818">MKLSFSAALLSAVALTNAAHAQEFGSKALGITVGPSVFAAPDLATGVTTSGSGDFSETSTGRGAGINIGVSGGVSVGRVGGFDVGVGVSGFGTFASSGTRLRGSFTGPGTVSIGGYTTPSAAVIVLNTDAVPGTSSASATIDHTNPQGGGENIAVTNTNPGGSANSYAVTTASGDNSFAMGGVATQQGTVNGAAAYGVVAATDGAVFLGSGDLTGLTVTTDVSRGFVFTGLDATVAFSTSFNSMAVQAYAGPSYKFVGQSANTRISVDIPEVAAGPTTFPTYTMERTEALFSSYFGGVVGGSISAPIATNVTASLGL</sequence>
<gene>
    <name evidence="2" type="ORF">G5575_05325</name>
</gene>
<accession>A0A6M1SB52</accession>
<evidence type="ECO:0008006" key="4">
    <source>
        <dbReference type="Google" id="ProtNLM"/>
    </source>
</evidence>
<keyword evidence="3" id="KW-1185">Reference proteome</keyword>
<evidence type="ECO:0000313" key="2">
    <source>
        <dbReference type="EMBL" id="NGP17179.1"/>
    </source>
</evidence>
<feature type="signal peptide" evidence="1">
    <location>
        <begin position="1"/>
        <end position="21"/>
    </location>
</feature>
<proteinExistence type="predicted"/>
<evidence type="ECO:0000313" key="3">
    <source>
        <dbReference type="Proteomes" id="UP000474802"/>
    </source>
</evidence>
<organism evidence="2 3">
    <name type="scientific">Devosia aurantiaca</name>
    <dbReference type="NCBI Taxonomy" id="2714858"/>
    <lineage>
        <taxon>Bacteria</taxon>
        <taxon>Pseudomonadati</taxon>
        <taxon>Pseudomonadota</taxon>
        <taxon>Alphaproteobacteria</taxon>
        <taxon>Hyphomicrobiales</taxon>
        <taxon>Devosiaceae</taxon>
        <taxon>Devosia</taxon>
    </lineage>
</organism>
<comment type="caution">
    <text evidence="2">The sequence shown here is derived from an EMBL/GenBank/DDBJ whole genome shotgun (WGS) entry which is preliminary data.</text>
</comment>
<protein>
    <recommendedName>
        <fullName evidence="4">Transferrin-binding protein B C-lobe/N-lobe beta barrel domain-containing protein</fullName>
    </recommendedName>
</protein>
<name>A0A6M1SB52_9HYPH</name>
<feature type="chain" id="PRO_5026830915" description="Transferrin-binding protein B C-lobe/N-lobe beta barrel domain-containing protein" evidence="1">
    <location>
        <begin position="22"/>
        <end position="317"/>
    </location>
</feature>
<dbReference type="EMBL" id="JAALFG010000001">
    <property type="protein sequence ID" value="NGP17179.1"/>
    <property type="molecule type" value="Genomic_DNA"/>
</dbReference>
<reference evidence="2 3" key="2">
    <citation type="submission" date="2020-03" db="EMBL/GenBank/DDBJ databases">
        <title>Devosia chinhatensis sp. nov., isolated from a hexachlorocyclohexane (HCH) dump site in India.</title>
        <authorList>
            <person name="Kumar M."/>
            <person name="Lal R."/>
        </authorList>
    </citation>
    <scope>NUCLEOTIDE SEQUENCE [LARGE SCALE GENOMIC DNA]</scope>
    <source>
        <strain evidence="2 3">H239</strain>
    </source>
</reference>
<keyword evidence="1" id="KW-0732">Signal</keyword>
<dbReference type="AlphaFoldDB" id="A0A6M1SB52"/>
<evidence type="ECO:0000256" key="1">
    <source>
        <dbReference type="SAM" id="SignalP"/>
    </source>
</evidence>
<dbReference type="Proteomes" id="UP000474802">
    <property type="component" value="Unassembled WGS sequence"/>
</dbReference>
<dbReference type="RefSeq" id="WP_164533388.1">
    <property type="nucleotide sequence ID" value="NZ_JAALFG010000001.1"/>
</dbReference>
<reference evidence="2 3" key="1">
    <citation type="submission" date="2020-02" db="EMBL/GenBank/DDBJ databases">
        <authorList>
            <person name="Khan S.A."/>
            <person name="Jeon C.O."/>
            <person name="Chun B.H."/>
        </authorList>
    </citation>
    <scope>NUCLEOTIDE SEQUENCE [LARGE SCALE GENOMIC DNA]</scope>
    <source>
        <strain evidence="2 3">H239</strain>
    </source>
</reference>